<feature type="chain" id="PRO_5042845724" description="Endonuclease/exonuclease/phosphatase domain-containing protein" evidence="1">
    <location>
        <begin position="20"/>
        <end position="624"/>
    </location>
</feature>
<keyword evidence="1" id="KW-0732">Signal</keyword>
<evidence type="ECO:0000256" key="1">
    <source>
        <dbReference type="SAM" id="SignalP"/>
    </source>
</evidence>
<dbReference type="SUPFAM" id="SSF56219">
    <property type="entry name" value="DNase I-like"/>
    <property type="match status" value="1"/>
</dbReference>
<dbReference type="PANTHER" id="PTHR46670:SF3">
    <property type="entry name" value="ENDONUCLEASE_EXONUCLEASE_PHOSPHATASE DOMAIN-CONTAINING PROTEIN"/>
    <property type="match status" value="1"/>
</dbReference>
<sequence>MRRLLLLFLIMCLTPSPVPVRISSRRYYRPRARSALYRNLSSLTYPTRSTHVQHLVTGGLWNCQSATRKADFISGFAIQQSLDFLALTETWITPENTSTPAALSSAFSFSHTPRPTGRGGGTGLLISPKWSFSLFPLPPSTPLSFEFHAVTITHPVQLTIIVLYRPPGSLGHFLEELDILLSNFPENGPPLILLGDFNIQTEKSSDLLHLLSSFALSLTPSPPTHKAGNHLDYIFTRNCSTTNLSVTPLHVSDHFFISYSLPLSITNKPPSLTNSIPARRNIRSLSPSSLASSFLSALPSTDSISLLHPNPAAETLLSTLSSSLDSLCPLTTRRTGKSPPALWLSQPVRAMRATMRASERRWLAARIFACLSDISQWMSAHHLKINPDKTELLLFPGKDSLTQDLTVNFGNSVLTPTLTAKNLGVTLDSQLSLTPNITATTRSCRYTLYNIRRIRPLLTQKAAQVLIQALVISRLDYCNSLLAGLPATAIRPLQLIPNAAARLVFNLPKFSHTTPLLRSLHWLPVAARIQFKTLVLTYHAVNGSGPAYIQDMVKPYIPTRTLHSASAKLLVPPSLRAKHSTRSRLFAVLAPKWWNELSEDTRTAESLHIFRRKLKTHLFRLYLD</sequence>
<protein>
    <recommendedName>
        <fullName evidence="2">Endonuclease/exonuclease/phosphatase domain-containing protein</fullName>
    </recommendedName>
</protein>
<dbReference type="InterPro" id="IPR005135">
    <property type="entry name" value="Endo/exonuclease/phosphatase"/>
</dbReference>
<feature type="domain" description="Endonuclease/exonuclease/phosphatase" evidence="2">
    <location>
        <begin position="61"/>
        <end position="254"/>
    </location>
</feature>
<dbReference type="GeneTree" id="ENSGT00940000163754"/>
<feature type="signal peptide" evidence="1">
    <location>
        <begin position="1"/>
        <end position="19"/>
    </location>
</feature>
<dbReference type="Gene3D" id="3.60.10.10">
    <property type="entry name" value="Endonuclease/exonuclease/phosphatase"/>
    <property type="match status" value="1"/>
</dbReference>
<dbReference type="PANTHER" id="PTHR46670">
    <property type="entry name" value="ENDO/EXONUCLEASE/PHOSPHATASE DOMAIN-CONTAINING PROTEIN"/>
    <property type="match status" value="1"/>
</dbReference>
<accession>A0AAQ4QAA8</accession>
<keyword evidence="4" id="KW-1185">Reference proteome</keyword>
<reference evidence="3 4" key="1">
    <citation type="journal article" date="2021" name="G3 (Bethesda)">
        <title>Improved contiguity of the threespine stickleback genome using long-read sequencing.</title>
        <authorList>
            <person name="Nath S."/>
            <person name="Shaw D.E."/>
            <person name="White M.A."/>
        </authorList>
    </citation>
    <scope>NUCLEOTIDE SEQUENCE [LARGE SCALE GENOMIC DNA]</scope>
    <source>
        <strain evidence="3 4">Lake Benthic</strain>
    </source>
</reference>
<dbReference type="Proteomes" id="UP000007635">
    <property type="component" value="Chromosome II"/>
</dbReference>
<name>A0AAQ4QAA8_GASAC</name>
<reference evidence="3" key="3">
    <citation type="submission" date="2025-09" db="UniProtKB">
        <authorList>
            <consortium name="Ensembl"/>
        </authorList>
    </citation>
    <scope>IDENTIFICATION</scope>
</reference>
<dbReference type="Ensembl" id="ENSGACT00000059328.1">
    <property type="protein sequence ID" value="ENSGACP00000048149.1"/>
    <property type="gene ID" value="ENSGACG00000037869.1"/>
</dbReference>
<dbReference type="InterPro" id="IPR036691">
    <property type="entry name" value="Endo/exonu/phosph_ase_sf"/>
</dbReference>
<dbReference type="AlphaFoldDB" id="A0AAQ4QAA8"/>
<evidence type="ECO:0000313" key="4">
    <source>
        <dbReference type="Proteomes" id="UP000007635"/>
    </source>
</evidence>
<reference evidence="3" key="2">
    <citation type="submission" date="2025-08" db="UniProtKB">
        <authorList>
            <consortium name="Ensembl"/>
        </authorList>
    </citation>
    <scope>IDENTIFICATION</scope>
</reference>
<proteinExistence type="predicted"/>
<dbReference type="GO" id="GO:0003824">
    <property type="term" value="F:catalytic activity"/>
    <property type="evidence" value="ECO:0007669"/>
    <property type="project" value="InterPro"/>
</dbReference>
<evidence type="ECO:0000259" key="2">
    <source>
        <dbReference type="Pfam" id="PF03372"/>
    </source>
</evidence>
<organism evidence="3 4">
    <name type="scientific">Gasterosteus aculeatus aculeatus</name>
    <name type="common">three-spined stickleback</name>
    <dbReference type="NCBI Taxonomy" id="481459"/>
    <lineage>
        <taxon>Eukaryota</taxon>
        <taxon>Metazoa</taxon>
        <taxon>Chordata</taxon>
        <taxon>Craniata</taxon>
        <taxon>Vertebrata</taxon>
        <taxon>Euteleostomi</taxon>
        <taxon>Actinopterygii</taxon>
        <taxon>Neopterygii</taxon>
        <taxon>Teleostei</taxon>
        <taxon>Neoteleostei</taxon>
        <taxon>Acanthomorphata</taxon>
        <taxon>Eupercaria</taxon>
        <taxon>Perciformes</taxon>
        <taxon>Cottioidei</taxon>
        <taxon>Gasterosteales</taxon>
        <taxon>Gasterosteidae</taxon>
        <taxon>Gasterosteus</taxon>
    </lineage>
</organism>
<dbReference type="Pfam" id="PF03372">
    <property type="entry name" value="Exo_endo_phos"/>
    <property type="match status" value="1"/>
</dbReference>
<evidence type="ECO:0000313" key="3">
    <source>
        <dbReference type="Ensembl" id="ENSGACP00000048149.1"/>
    </source>
</evidence>